<dbReference type="PATRIC" id="fig|128780.6.peg.329"/>
<keyword evidence="4" id="KW-1185">Reference proteome</keyword>
<dbReference type="InterPro" id="IPR027843">
    <property type="entry name" value="DUF4440"/>
</dbReference>
<evidence type="ECO:0000313" key="3">
    <source>
        <dbReference type="EMBL" id="ALJ26780.1"/>
    </source>
</evidence>
<organism evidence="3 4">
    <name type="scientific">Stenotrophomonas acidaminiphila</name>
    <dbReference type="NCBI Taxonomy" id="128780"/>
    <lineage>
        <taxon>Bacteria</taxon>
        <taxon>Pseudomonadati</taxon>
        <taxon>Pseudomonadota</taxon>
        <taxon>Gammaproteobacteria</taxon>
        <taxon>Lysobacterales</taxon>
        <taxon>Lysobacteraceae</taxon>
        <taxon>Stenotrophomonas</taxon>
    </lineage>
</organism>
<feature type="signal peptide" evidence="1">
    <location>
        <begin position="1"/>
        <end position="21"/>
    </location>
</feature>
<feature type="domain" description="DUF4440" evidence="2">
    <location>
        <begin position="29"/>
        <end position="142"/>
    </location>
</feature>
<evidence type="ECO:0000313" key="4">
    <source>
        <dbReference type="Proteomes" id="UP000061010"/>
    </source>
</evidence>
<gene>
    <name evidence="3" type="ORF">AOT14_03210</name>
</gene>
<dbReference type="AlphaFoldDB" id="A0A0S1AVG8"/>
<dbReference type="KEGG" id="sacz:AOT14_03210"/>
<evidence type="ECO:0000256" key="1">
    <source>
        <dbReference type="SAM" id="SignalP"/>
    </source>
</evidence>
<dbReference type="SUPFAM" id="SSF54427">
    <property type="entry name" value="NTF2-like"/>
    <property type="match status" value="1"/>
</dbReference>
<evidence type="ECO:0000259" key="2">
    <source>
        <dbReference type="Pfam" id="PF14534"/>
    </source>
</evidence>
<accession>A0A0S1AVG8</accession>
<dbReference type="EMBL" id="CP012900">
    <property type="protein sequence ID" value="ALJ26780.1"/>
    <property type="molecule type" value="Genomic_DNA"/>
</dbReference>
<dbReference type="OrthoDB" id="119951at2"/>
<keyword evidence="1" id="KW-0732">Signal</keyword>
<proteinExistence type="predicted"/>
<dbReference type="InterPro" id="IPR032710">
    <property type="entry name" value="NTF2-like_dom_sf"/>
</dbReference>
<name>A0A0S1AVG8_9GAMM</name>
<feature type="chain" id="PRO_5006588306" description="DUF4440 domain-containing protein" evidence="1">
    <location>
        <begin position="22"/>
        <end position="160"/>
    </location>
</feature>
<sequence length="160" mass="17719" precursor="true">MKPLLYLLPLLLAAPATPALADDELATTIAALDHAVFDSFNRCQDPAQLERHAGYFDPAVEFYHDTGGVTWTREAMLDNTRRHACGRYTRELIDGSLQVFPIKDFGAIAQGSHRFCDTASGTCEGLADFVMLWHLHDGRWSITRVLSYGHRAAHPPAAQP</sequence>
<dbReference type="Pfam" id="PF14534">
    <property type="entry name" value="DUF4440"/>
    <property type="match status" value="1"/>
</dbReference>
<reference evidence="3 4" key="1">
    <citation type="journal article" date="2015" name="Genome Announc.">
        <title>Complete Genome Sequencing of Stenotrophomonas acidaminiphila ZAC14D2_NAIMI4_2, a Multidrug-Resistant Strain Isolated from Sediments of a Polluted River in Mexico, Uncovers New Antibiotic Resistance Genes and a Novel Class-II Lasso Peptide Biosynthesis Gene Cluster.</title>
        <authorList>
            <person name="Vinuesa P."/>
            <person name="Ochoa-Sanchez L.E."/>
        </authorList>
    </citation>
    <scope>NUCLEOTIDE SEQUENCE [LARGE SCALE GENOMIC DNA]</scope>
    <source>
        <strain evidence="3 4">ZAC14D2_NAIMI4_2</strain>
    </source>
</reference>
<protein>
    <recommendedName>
        <fullName evidence="2">DUF4440 domain-containing protein</fullName>
    </recommendedName>
</protein>
<dbReference type="Proteomes" id="UP000061010">
    <property type="component" value="Chromosome"/>
</dbReference>